<dbReference type="Pfam" id="PF16344">
    <property type="entry name" value="FecR_C"/>
    <property type="match status" value="1"/>
</dbReference>
<dbReference type="InterPro" id="IPR012373">
    <property type="entry name" value="Ferrdict_sens_TM"/>
</dbReference>
<dbReference type="InterPro" id="IPR006860">
    <property type="entry name" value="FecR"/>
</dbReference>
<dbReference type="InterPro" id="IPR032508">
    <property type="entry name" value="FecR_C"/>
</dbReference>
<evidence type="ECO:0000313" key="5">
    <source>
        <dbReference type="Proteomes" id="UP000651085"/>
    </source>
</evidence>
<organism evidence="4 5">
    <name type="scientific">Jilunia laotingensis</name>
    <dbReference type="NCBI Taxonomy" id="2763675"/>
    <lineage>
        <taxon>Bacteria</taxon>
        <taxon>Pseudomonadati</taxon>
        <taxon>Bacteroidota</taxon>
        <taxon>Bacteroidia</taxon>
        <taxon>Bacteroidales</taxon>
        <taxon>Bacteroidaceae</taxon>
        <taxon>Jilunia</taxon>
    </lineage>
</organism>
<name>A0A926IJN7_9BACT</name>
<evidence type="ECO:0000259" key="2">
    <source>
        <dbReference type="Pfam" id="PF04773"/>
    </source>
</evidence>
<feature type="domain" description="FecR protein" evidence="2">
    <location>
        <begin position="120"/>
        <end position="212"/>
    </location>
</feature>
<dbReference type="PIRSF" id="PIRSF018266">
    <property type="entry name" value="FecR"/>
    <property type="match status" value="1"/>
</dbReference>
<dbReference type="EMBL" id="JACRTF010000001">
    <property type="protein sequence ID" value="MBC8593022.1"/>
    <property type="molecule type" value="Genomic_DNA"/>
</dbReference>
<dbReference type="AlphaFoldDB" id="A0A926IJN7"/>
<keyword evidence="5" id="KW-1185">Reference proteome</keyword>
<dbReference type="PANTHER" id="PTHR30273:SF2">
    <property type="entry name" value="PROTEIN FECR"/>
    <property type="match status" value="1"/>
</dbReference>
<sequence length="327" mass="37760">MDERILKYFQNELTVAERLEFLREAERDETLKRQFVEYQNIRALAHLSSYGEDREEGKKKYKQFAGRIRRINGYRWTVRIMKYAAVFAIVILSAYWLAERQVTDTFRKKLMAETNVLYAPVGQRARVTLQDGSVVWLNAQSTLTYPSSFLGSERRVTLKGEGYFEVAPDSEKPFIVSASQGVEMKVLGTKFNVYSYPETGIVRTCLLEGSVQVSCEGISSKGVILEPNQQVTVRNGKMIVGKIKHPAALLWKDGIYSFDNETLENIVRQLELYYNVEIHITNPALAKVRYTCKFRQRDGIEEIIHIIQKIHHFKIKIDKDKNTITLS</sequence>
<feature type="domain" description="Protein FecR C-terminal" evidence="3">
    <location>
        <begin position="256"/>
        <end position="324"/>
    </location>
</feature>
<protein>
    <submittedName>
        <fullName evidence="4">DUF4974 domain-containing protein</fullName>
    </submittedName>
</protein>
<dbReference type="GO" id="GO:0016989">
    <property type="term" value="F:sigma factor antagonist activity"/>
    <property type="evidence" value="ECO:0007669"/>
    <property type="project" value="TreeGrafter"/>
</dbReference>
<dbReference type="Gene3D" id="3.55.50.30">
    <property type="match status" value="1"/>
</dbReference>
<proteinExistence type="predicted"/>
<comment type="caution">
    <text evidence="4">The sequence shown here is derived from an EMBL/GenBank/DDBJ whole genome shotgun (WGS) entry which is preliminary data.</text>
</comment>
<evidence type="ECO:0000313" key="4">
    <source>
        <dbReference type="EMBL" id="MBC8593022.1"/>
    </source>
</evidence>
<dbReference type="PANTHER" id="PTHR30273">
    <property type="entry name" value="PERIPLASMIC SIGNAL SENSOR AND SIGMA FACTOR ACTIVATOR FECR-RELATED"/>
    <property type="match status" value="1"/>
</dbReference>
<gene>
    <name evidence="4" type="ORF">H8744_07085</name>
</gene>
<accession>A0A926IJN7</accession>
<reference evidence="4" key="1">
    <citation type="submission" date="2020-08" db="EMBL/GenBank/DDBJ databases">
        <title>Genome public.</title>
        <authorList>
            <person name="Liu C."/>
            <person name="Sun Q."/>
        </authorList>
    </citation>
    <scope>NUCLEOTIDE SEQUENCE</scope>
    <source>
        <strain evidence="4">N12</strain>
    </source>
</reference>
<keyword evidence="1" id="KW-1133">Transmembrane helix</keyword>
<evidence type="ECO:0000256" key="1">
    <source>
        <dbReference type="SAM" id="Phobius"/>
    </source>
</evidence>
<keyword evidence="1" id="KW-0472">Membrane</keyword>
<evidence type="ECO:0000259" key="3">
    <source>
        <dbReference type="Pfam" id="PF16344"/>
    </source>
</evidence>
<keyword evidence="1" id="KW-0812">Transmembrane</keyword>
<dbReference type="FunFam" id="2.60.120.1440:FF:000001">
    <property type="entry name" value="Putative anti-sigma factor"/>
    <property type="match status" value="1"/>
</dbReference>
<feature type="transmembrane region" description="Helical" evidence="1">
    <location>
        <begin position="80"/>
        <end position="98"/>
    </location>
</feature>
<dbReference type="Proteomes" id="UP000651085">
    <property type="component" value="Unassembled WGS sequence"/>
</dbReference>
<dbReference type="RefSeq" id="WP_262434183.1">
    <property type="nucleotide sequence ID" value="NZ_JACRTF010000001.1"/>
</dbReference>
<dbReference type="Gene3D" id="2.60.120.1440">
    <property type="match status" value="1"/>
</dbReference>
<dbReference type="Pfam" id="PF04773">
    <property type="entry name" value="FecR"/>
    <property type="match status" value="1"/>
</dbReference>